<evidence type="ECO:0000256" key="1">
    <source>
        <dbReference type="ARBA" id="ARBA00022574"/>
    </source>
</evidence>
<dbReference type="AlphaFoldDB" id="A0A9P5G603"/>
<sequence length="481" mass="51756">MNSNSYDPNQAFGAAGTQRQQPPQQQQSPGYYSNYNPSYGSPQLYTNKQQTTPSSSAGSQQQQANRYDQPPQSQSSQQQQQHQHQQQSASSNHNTGSPRQHQPRPNANYESQWQLYSADWAHSSPKGLDLLAVSTYTEESSNKIQIVQGFTPATVGSNGNGGDGSGTPGPQQPSLEFQKVAEYSVPYPCTKIAWAPPSLRGNPGSNANTSGANMQLITTGDCLRLWSYNSDSAQLQQRCALINKTKSSYMPPVTSFDWNRADPSIVITSSIDTTCTVWDIAASTAHTQLIAHDSEVFDVSFVANSTHIFASVGADGSVRVFDLRSLDHSTIIYEPQQPVPLVRIVGNPLEENSLATLAANTNEIYILDVRVPGVPVATLTGHKAPVNSIAWAPAAAATAGAATGGSARSYRHILASGADDCQALIWDVSEPSINPKVHPHGTDVPVVSAYTDSQEINYVTWNSDASWLGVVRGRGVQAVKL</sequence>
<dbReference type="InterPro" id="IPR001680">
    <property type="entry name" value="WD40_rpt"/>
</dbReference>
<accession>A0A9P5G603</accession>
<proteinExistence type="predicted"/>
<dbReference type="InterPro" id="IPR045159">
    <property type="entry name" value="DCAF7-like"/>
</dbReference>
<gene>
    <name evidence="5" type="ORF">DV451_001788</name>
</gene>
<dbReference type="InterPro" id="IPR015943">
    <property type="entry name" value="WD40/YVTN_repeat-like_dom_sf"/>
</dbReference>
<dbReference type="Proteomes" id="UP000750522">
    <property type="component" value="Unassembled WGS sequence"/>
</dbReference>
<feature type="compositionally biased region" description="Polar residues" evidence="4">
    <location>
        <begin position="92"/>
        <end position="106"/>
    </location>
</feature>
<evidence type="ECO:0008006" key="7">
    <source>
        <dbReference type="Google" id="ProtNLM"/>
    </source>
</evidence>
<keyword evidence="1 3" id="KW-0853">WD repeat</keyword>
<evidence type="ECO:0000313" key="6">
    <source>
        <dbReference type="Proteomes" id="UP000750522"/>
    </source>
</evidence>
<feature type="region of interest" description="Disordered" evidence="4">
    <location>
        <begin position="1"/>
        <end position="106"/>
    </location>
</feature>
<feature type="repeat" description="WD" evidence="3">
    <location>
        <begin position="289"/>
        <end position="331"/>
    </location>
</feature>
<name>A0A9P5G603_GEOCN</name>
<dbReference type="EMBL" id="QQZK01000029">
    <property type="protein sequence ID" value="KAF5102495.1"/>
    <property type="molecule type" value="Genomic_DNA"/>
</dbReference>
<reference evidence="5" key="2">
    <citation type="submission" date="2020-01" db="EMBL/GenBank/DDBJ databases">
        <authorList>
            <person name="Perkins V."/>
            <person name="Lessard M.-H."/>
            <person name="Dugat-Bony E."/>
            <person name="Frenette M."/>
            <person name="Labrie S."/>
        </authorList>
    </citation>
    <scope>NUCLEOTIDE SEQUENCE</scope>
    <source>
        <strain evidence="5">LMA-70</strain>
    </source>
</reference>
<dbReference type="InterPro" id="IPR036322">
    <property type="entry name" value="WD40_repeat_dom_sf"/>
</dbReference>
<dbReference type="SMART" id="SM00320">
    <property type="entry name" value="WD40"/>
    <property type="match status" value="4"/>
</dbReference>
<keyword evidence="2" id="KW-0677">Repeat</keyword>
<evidence type="ECO:0000256" key="2">
    <source>
        <dbReference type="ARBA" id="ARBA00022737"/>
    </source>
</evidence>
<dbReference type="SUPFAM" id="SSF50978">
    <property type="entry name" value="WD40 repeat-like"/>
    <property type="match status" value="1"/>
</dbReference>
<evidence type="ECO:0000256" key="4">
    <source>
        <dbReference type="SAM" id="MobiDB-lite"/>
    </source>
</evidence>
<evidence type="ECO:0000313" key="5">
    <source>
        <dbReference type="EMBL" id="KAF5102495.1"/>
    </source>
</evidence>
<dbReference type="PROSITE" id="PS50082">
    <property type="entry name" value="WD_REPEATS_2"/>
    <property type="match status" value="1"/>
</dbReference>
<feature type="region of interest" description="Disordered" evidence="4">
    <location>
        <begin position="151"/>
        <end position="174"/>
    </location>
</feature>
<feature type="compositionally biased region" description="Gly residues" evidence="4">
    <location>
        <begin position="158"/>
        <end position="167"/>
    </location>
</feature>
<dbReference type="Pfam" id="PF00400">
    <property type="entry name" value="WD40"/>
    <property type="match status" value="2"/>
</dbReference>
<feature type="compositionally biased region" description="Low complexity" evidence="4">
    <location>
        <begin position="49"/>
        <end position="91"/>
    </location>
</feature>
<comment type="caution">
    <text evidence="5">The sequence shown here is derived from an EMBL/GenBank/DDBJ whole genome shotgun (WGS) entry which is preliminary data.</text>
</comment>
<reference evidence="5" key="1">
    <citation type="journal article" date="2020" name="Front. Microbiol.">
        <title>Phenotypic and Genetic Characterization of the Cheese Ripening Yeast Geotrichum candidum.</title>
        <authorList>
            <person name="Perkins V."/>
            <person name="Vignola S."/>
            <person name="Lessard M.H."/>
            <person name="Plante P.L."/>
            <person name="Corbeil J."/>
            <person name="Dugat-Bony E."/>
            <person name="Frenette M."/>
            <person name="Labrie S."/>
        </authorList>
    </citation>
    <scope>NUCLEOTIDE SEQUENCE</scope>
    <source>
        <strain evidence="5">LMA-70</strain>
    </source>
</reference>
<dbReference type="Gene3D" id="2.130.10.10">
    <property type="entry name" value="YVTN repeat-like/Quinoprotein amine dehydrogenase"/>
    <property type="match status" value="1"/>
</dbReference>
<feature type="compositionally biased region" description="Low complexity" evidence="4">
    <location>
        <begin position="18"/>
        <end position="42"/>
    </location>
</feature>
<protein>
    <recommendedName>
        <fullName evidence="7">WD40 repeat-like protein</fullName>
    </recommendedName>
</protein>
<evidence type="ECO:0000256" key="3">
    <source>
        <dbReference type="PROSITE-ProRule" id="PRU00221"/>
    </source>
</evidence>
<dbReference type="PANTHER" id="PTHR19919">
    <property type="entry name" value="WD REPEAT CONTAINING PROTEIN"/>
    <property type="match status" value="1"/>
</dbReference>
<organism evidence="5 6">
    <name type="scientific">Geotrichum candidum</name>
    <name type="common">Oospora lactis</name>
    <name type="synonym">Dipodascus geotrichum</name>
    <dbReference type="NCBI Taxonomy" id="1173061"/>
    <lineage>
        <taxon>Eukaryota</taxon>
        <taxon>Fungi</taxon>
        <taxon>Dikarya</taxon>
        <taxon>Ascomycota</taxon>
        <taxon>Saccharomycotina</taxon>
        <taxon>Dipodascomycetes</taxon>
        <taxon>Dipodascales</taxon>
        <taxon>Dipodascaceae</taxon>
        <taxon>Geotrichum</taxon>
    </lineage>
</organism>